<reference evidence="2 3" key="1">
    <citation type="submission" date="2016-05" db="EMBL/GenBank/DDBJ databases">
        <title>Nuclear genome of Blastocystis sp. subtype 1 NandII.</title>
        <authorList>
            <person name="Gentekaki E."/>
            <person name="Curtis B."/>
            <person name="Stairs C."/>
            <person name="Eme L."/>
            <person name="Herman E."/>
            <person name="Klimes V."/>
            <person name="Arias M.C."/>
            <person name="Elias M."/>
            <person name="Hilliou F."/>
            <person name="Klute M."/>
            <person name="Malik S.-B."/>
            <person name="Pightling A."/>
            <person name="Rachubinski R."/>
            <person name="Salas D."/>
            <person name="Schlacht A."/>
            <person name="Suga H."/>
            <person name="Archibald J."/>
            <person name="Ball S.G."/>
            <person name="Clark G."/>
            <person name="Dacks J."/>
            <person name="Van Der Giezen M."/>
            <person name="Tsaousis A."/>
            <person name="Roger A."/>
        </authorList>
    </citation>
    <scope>NUCLEOTIDE SEQUENCE [LARGE SCALE GENOMIC DNA]</scope>
    <source>
        <strain evidence="3">ATCC 50177 / NandII</strain>
    </source>
</reference>
<gene>
    <name evidence="2" type="ORF">AV274_5974</name>
</gene>
<dbReference type="EMBL" id="LXWW01000549">
    <property type="protein sequence ID" value="OAO12351.1"/>
    <property type="molecule type" value="Genomic_DNA"/>
</dbReference>
<evidence type="ECO:0000313" key="2">
    <source>
        <dbReference type="EMBL" id="OAO12351.1"/>
    </source>
</evidence>
<comment type="caution">
    <text evidence="2">The sequence shown here is derived from an EMBL/GenBank/DDBJ whole genome shotgun (WGS) entry which is preliminary data.</text>
</comment>
<name>A0A196S7L3_BLAHN</name>
<protein>
    <submittedName>
        <fullName evidence="2">Uncharacterized protein</fullName>
    </submittedName>
</protein>
<proteinExistence type="predicted"/>
<dbReference type="AlphaFoldDB" id="A0A196S7L3"/>
<organism evidence="2 3">
    <name type="scientific">Blastocystis sp. subtype 1 (strain ATCC 50177 / NandII)</name>
    <dbReference type="NCBI Taxonomy" id="478820"/>
    <lineage>
        <taxon>Eukaryota</taxon>
        <taxon>Sar</taxon>
        <taxon>Stramenopiles</taxon>
        <taxon>Bigyra</taxon>
        <taxon>Opalozoa</taxon>
        <taxon>Opalinata</taxon>
        <taxon>Blastocystidae</taxon>
        <taxon>Blastocystis</taxon>
    </lineage>
</organism>
<accession>A0A196S7L3</accession>
<keyword evidence="1" id="KW-0732">Signal</keyword>
<evidence type="ECO:0000313" key="3">
    <source>
        <dbReference type="Proteomes" id="UP000078348"/>
    </source>
</evidence>
<feature type="chain" id="PRO_5008274434" evidence="1">
    <location>
        <begin position="19"/>
        <end position="207"/>
    </location>
</feature>
<dbReference type="Proteomes" id="UP000078348">
    <property type="component" value="Unassembled WGS sequence"/>
</dbReference>
<evidence type="ECO:0000256" key="1">
    <source>
        <dbReference type="SAM" id="SignalP"/>
    </source>
</evidence>
<feature type="signal peptide" evidence="1">
    <location>
        <begin position="1"/>
        <end position="18"/>
    </location>
</feature>
<sequence length="207" mass="23242">MTLLLLRELLLLLALAGAADLSFPTQFSAAYSTIAHQIPETSEYPSRVKHYQVNVDRSLGGSRIVHEEDGSVLVTLIRNYNAHYEVRLEKVDGIETCEYSFMGESMPEPNLHVVKDSIGEIMNDGSVTNGYSYQDQRQYVELYFHKDSNLPSRVHEFYIDENNKPNPVFSTVYNSITEGPLLKAGSAPGTERAGRISSSLVPLYEYD</sequence>
<keyword evidence="3" id="KW-1185">Reference proteome</keyword>